<evidence type="ECO:0000256" key="2">
    <source>
        <dbReference type="ARBA" id="ARBA00022723"/>
    </source>
</evidence>
<evidence type="ECO:0000256" key="7">
    <source>
        <dbReference type="ARBA" id="ARBA00023204"/>
    </source>
</evidence>
<dbReference type="GO" id="GO:0051539">
    <property type="term" value="F:4 iron, 4 sulfur cluster binding"/>
    <property type="evidence" value="ECO:0007669"/>
    <property type="project" value="UniProtKB-KW"/>
</dbReference>
<dbReference type="GO" id="GO:0097506">
    <property type="term" value="F:deaminated base DNA N-glycosylase activity"/>
    <property type="evidence" value="ECO:0007669"/>
    <property type="project" value="UniProtKB-ARBA"/>
</dbReference>
<organism evidence="9 10">
    <name type="scientific">Halarchaeum grantii</name>
    <dbReference type="NCBI Taxonomy" id="1193105"/>
    <lineage>
        <taxon>Archaea</taxon>
        <taxon>Methanobacteriati</taxon>
        <taxon>Methanobacteriota</taxon>
        <taxon>Stenosarchaea group</taxon>
        <taxon>Halobacteria</taxon>
        <taxon>Halobacteriales</taxon>
        <taxon>Halobacteriaceae</taxon>
    </lineage>
</organism>
<keyword evidence="4" id="KW-0378">Hydrolase</keyword>
<evidence type="ECO:0000256" key="6">
    <source>
        <dbReference type="ARBA" id="ARBA00023014"/>
    </source>
</evidence>
<evidence type="ECO:0000256" key="5">
    <source>
        <dbReference type="ARBA" id="ARBA00023004"/>
    </source>
</evidence>
<proteinExistence type="predicted"/>
<dbReference type="InterPro" id="IPR005122">
    <property type="entry name" value="Uracil-DNA_glycosylase-like"/>
</dbReference>
<keyword evidence="7" id="KW-0234">DNA repair</keyword>
<dbReference type="GO" id="GO:0006281">
    <property type="term" value="P:DNA repair"/>
    <property type="evidence" value="ECO:0007669"/>
    <property type="project" value="UniProtKB-KW"/>
</dbReference>
<protein>
    <recommendedName>
        <fullName evidence="8">Uracil-DNA glycosylase-like domain-containing protein</fullName>
    </recommendedName>
</protein>
<name>A0A830F174_9EURY</name>
<dbReference type="SMART" id="SM00986">
    <property type="entry name" value="UDG"/>
    <property type="match status" value="1"/>
</dbReference>
<keyword evidence="1" id="KW-0004">4Fe-4S</keyword>
<accession>A0A830F174</accession>
<keyword evidence="6" id="KW-0411">Iron-sulfur</keyword>
<keyword evidence="10" id="KW-1185">Reference proteome</keyword>
<keyword evidence="3" id="KW-0227">DNA damage</keyword>
<keyword evidence="2" id="KW-0479">Metal-binding</keyword>
<dbReference type="Proteomes" id="UP000628840">
    <property type="component" value="Unassembled WGS sequence"/>
</dbReference>
<evidence type="ECO:0000256" key="3">
    <source>
        <dbReference type="ARBA" id="ARBA00022763"/>
    </source>
</evidence>
<evidence type="ECO:0000313" key="9">
    <source>
        <dbReference type="EMBL" id="GGL29560.1"/>
    </source>
</evidence>
<dbReference type="InterPro" id="IPR051536">
    <property type="entry name" value="UDG_Type-4/5"/>
</dbReference>
<dbReference type="RefSeq" id="WP_188880270.1">
    <property type="nucleotide sequence ID" value="NZ_BMPF01000001.1"/>
</dbReference>
<dbReference type="Pfam" id="PF03167">
    <property type="entry name" value="UDG"/>
    <property type="match status" value="1"/>
</dbReference>
<comment type="caution">
    <text evidence="9">The sequence shown here is derived from an EMBL/GenBank/DDBJ whole genome shotgun (WGS) entry which is preliminary data.</text>
</comment>
<dbReference type="PANTHER" id="PTHR33693">
    <property type="entry name" value="TYPE-5 URACIL-DNA GLYCOSYLASE"/>
    <property type="match status" value="1"/>
</dbReference>
<dbReference type="AlphaFoldDB" id="A0A830F174"/>
<evidence type="ECO:0000256" key="1">
    <source>
        <dbReference type="ARBA" id="ARBA00022485"/>
    </source>
</evidence>
<sequence>MSDPEFPDPDSASPIEPGCERCPALVEARECIAWGNGPRDAAVVAVGEAPGAGTPEEERWQGGNWTGMAYTARHSGKIVRTLFADSGHTDVFYTNAVKCFPPDGEGSNREPCEDELGNCFSHLEAELDAVDPAVVVTTGKHATRVLFDAAGRDLDSFLDAVLEPVPCPPLDVTVLPVLHPAYQHMWLSRLGYDYEEYAAELGRLLDDYC</sequence>
<keyword evidence="5" id="KW-0408">Iron</keyword>
<dbReference type="SMART" id="SM00987">
    <property type="entry name" value="UreE_C"/>
    <property type="match status" value="1"/>
</dbReference>
<dbReference type="InterPro" id="IPR036895">
    <property type="entry name" value="Uracil-DNA_glycosylase-like_sf"/>
</dbReference>
<evidence type="ECO:0000259" key="8">
    <source>
        <dbReference type="SMART" id="SM00986"/>
    </source>
</evidence>
<gene>
    <name evidence="9" type="ORF">GCM10009037_11560</name>
</gene>
<evidence type="ECO:0000256" key="4">
    <source>
        <dbReference type="ARBA" id="ARBA00022801"/>
    </source>
</evidence>
<evidence type="ECO:0000313" key="10">
    <source>
        <dbReference type="Proteomes" id="UP000628840"/>
    </source>
</evidence>
<reference evidence="9 10" key="1">
    <citation type="journal article" date="2019" name="Int. J. Syst. Evol. Microbiol.">
        <title>The Global Catalogue of Microorganisms (GCM) 10K type strain sequencing project: providing services to taxonomists for standard genome sequencing and annotation.</title>
        <authorList>
            <consortium name="The Broad Institute Genomics Platform"/>
            <consortium name="The Broad Institute Genome Sequencing Center for Infectious Disease"/>
            <person name="Wu L."/>
            <person name="Ma J."/>
        </authorList>
    </citation>
    <scope>NUCLEOTIDE SEQUENCE [LARGE SCALE GENOMIC DNA]</scope>
    <source>
        <strain evidence="9 10">JCM 19585</strain>
    </source>
</reference>
<dbReference type="OrthoDB" id="210606at2157"/>
<dbReference type="Gene3D" id="3.40.470.10">
    <property type="entry name" value="Uracil-DNA glycosylase-like domain"/>
    <property type="match status" value="1"/>
</dbReference>
<dbReference type="GO" id="GO:0046872">
    <property type="term" value="F:metal ion binding"/>
    <property type="evidence" value="ECO:0007669"/>
    <property type="project" value="UniProtKB-KW"/>
</dbReference>
<dbReference type="SUPFAM" id="SSF52141">
    <property type="entry name" value="Uracil-DNA glycosylase-like"/>
    <property type="match status" value="1"/>
</dbReference>
<feature type="domain" description="Uracil-DNA glycosylase-like" evidence="8">
    <location>
        <begin position="34"/>
        <end position="202"/>
    </location>
</feature>
<dbReference type="PANTHER" id="PTHR33693:SF1">
    <property type="entry name" value="TYPE-4 URACIL-DNA GLYCOSYLASE"/>
    <property type="match status" value="1"/>
</dbReference>
<dbReference type="EMBL" id="BMPF01000001">
    <property type="protein sequence ID" value="GGL29560.1"/>
    <property type="molecule type" value="Genomic_DNA"/>
</dbReference>